<accession>G3IBG0</accession>
<dbReference type="EMBL" id="JH001823">
    <property type="protein sequence ID" value="EGW05967.1"/>
    <property type="molecule type" value="Genomic_DNA"/>
</dbReference>
<evidence type="ECO:0000313" key="2">
    <source>
        <dbReference type="Proteomes" id="UP000001075"/>
    </source>
</evidence>
<dbReference type="InParanoid" id="G3IBG0"/>
<dbReference type="Proteomes" id="UP000001075">
    <property type="component" value="Unassembled WGS sequence"/>
</dbReference>
<reference evidence="2" key="1">
    <citation type="journal article" date="2011" name="Nat. Biotechnol.">
        <title>The genomic sequence of the Chinese hamster ovary (CHO)-K1 cell line.</title>
        <authorList>
            <person name="Xu X."/>
            <person name="Nagarajan H."/>
            <person name="Lewis N.E."/>
            <person name="Pan S."/>
            <person name="Cai Z."/>
            <person name="Liu X."/>
            <person name="Chen W."/>
            <person name="Xie M."/>
            <person name="Wang W."/>
            <person name="Hammond S."/>
            <person name="Andersen M.R."/>
            <person name="Neff N."/>
            <person name="Passarelli B."/>
            <person name="Koh W."/>
            <person name="Fan H.C."/>
            <person name="Wang J."/>
            <person name="Gui Y."/>
            <person name="Lee K.H."/>
            <person name="Betenbaugh M.J."/>
            <person name="Quake S.R."/>
            <person name="Famili I."/>
            <person name="Palsson B.O."/>
            <person name="Wang J."/>
        </authorList>
    </citation>
    <scope>NUCLEOTIDE SEQUENCE [LARGE SCALE GENOMIC DNA]</scope>
    <source>
        <strain evidence="2">CHO K1 cell line</strain>
    </source>
</reference>
<protein>
    <submittedName>
        <fullName evidence="1">Uncharacterized protein</fullName>
    </submittedName>
</protein>
<sequence>MVNEGFLFCCGFIAGSQFNIKARYGGSLEARLNYVVKFRSCWAAWEDLAIRWPHKGKTG</sequence>
<organism evidence="1 2">
    <name type="scientific">Cricetulus griseus</name>
    <name type="common">Chinese hamster</name>
    <name type="synonym">Cricetulus barabensis griseus</name>
    <dbReference type="NCBI Taxonomy" id="10029"/>
    <lineage>
        <taxon>Eukaryota</taxon>
        <taxon>Metazoa</taxon>
        <taxon>Chordata</taxon>
        <taxon>Craniata</taxon>
        <taxon>Vertebrata</taxon>
        <taxon>Euteleostomi</taxon>
        <taxon>Mammalia</taxon>
        <taxon>Eutheria</taxon>
        <taxon>Euarchontoglires</taxon>
        <taxon>Glires</taxon>
        <taxon>Rodentia</taxon>
        <taxon>Myomorpha</taxon>
        <taxon>Muroidea</taxon>
        <taxon>Cricetidae</taxon>
        <taxon>Cricetinae</taxon>
        <taxon>Cricetulus</taxon>
    </lineage>
</organism>
<evidence type="ECO:0000313" key="1">
    <source>
        <dbReference type="EMBL" id="EGW05967.1"/>
    </source>
</evidence>
<gene>
    <name evidence="1" type="ORF">I79_020980</name>
</gene>
<dbReference type="AlphaFoldDB" id="G3IBG0"/>
<name>G3IBG0_CRIGR</name>
<proteinExistence type="predicted"/>